<keyword evidence="1" id="KW-1133">Transmembrane helix</keyword>
<name>A0A841T2W0_9BACL</name>
<feature type="transmembrane region" description="Helical" evidence="1">
    <location>
        <begin position="104"/>
        <end position="121"/>
    </location>
</feature>
<comment type="caution">
    <text evidence="2">The sequence shown here is derived from an EMBL/GenBank/DDBJ whole genome shotgun (WGS) entry which is preliminary data.</text>
</comment>
<dbReference type="Proteomes" id="UP000535838">
    <property type="component" value="Unassembled WGS sequence"/>
</dbReference>
<gene>
    <name evidence="2" type="ORF">H7B67_30440</name>
</gene>
<keyword evidence="1" id="KW-0812">Transmembrane</keyword>
<dbReference type="EMBL" id="JACJVQ010000033">
    <property type="protein sequence ID" value="MBB6638474.1"/>
    <property type="molecule type" value="Genomic_DNA"/>
</dbReference>
<feature type="transmembrane region" description="Helical" evidence="1">
    <location>
        <begin position="250"/>
        <end position="267"/>
    </location>
</feature>
<keyword evidence="1" id="KW-0472">Membrane</keyword>
<protein>
    <recommendedName>
        <fullName evidence="4">Type II secretion system protein GspF domain-containing protein</fullName>
    </recommendedName>
</protein>
<evidence type="ECO:0008006" key="4">
    <source>
        <dbReference type="Google" id="ProtNLM"/>
    </source>
</evidence>
<feature type="transmembrane region" description="Helical" evidence="1">
    <location>
        <begin position="79"/>
        <end position="98"/>
    </location>
</feature>
<feature type="transmembrane region" description="Helical" evidence="1">
    <location>
        <begin position="6"/>
        <end position="28"/>
    </location>
</feature>
<dbReference type="AlphaFoldDB" id="A0A841T2W0"/>
<dbReference type="RefSeq" id="WP_185123680.1">
    <property type="nucleotide sequence ID" value="NZ_JACJVQ010000033.1"/>
</dbReference>
<accession>A0A841T2W0</accession>
<feature type="transmembrane region" description="Helical" evidence="1">
    <location>
        <begin position="287"/>
        <end position="305"/>
    </location>
</feature>
<reference evidence="2 3" key="1">
    <citation type="submission" date="2020-08" db="EMBL/GenBank/DDBJ databases">
        <title>Cohnella phylogeny.</title>
        <authorList>
            <person name="Dunlap C."/>
        </authorList>
    </citation>
    <scope>NUCLEOTIDE SEQUENCE [LARGE SCALE GENOMIC DNA]</scope>
    <source>
        <strain evidence="2 3">DSM 25241</strain>
    </source>
</reference>
<organism evidence="2 3">
    <name type="scientific">Cohnella thailandensis</name>
    <dbReference type="NCBI Taxonomy" id="557557"/>
    <lineage>
        <taxon>Bacteria</taxon>
        <taxon>Bacillati</taxon>
        <taxon>Bacillota</taxon>
        <taxon>Bacilli</taxon>
        <taxon>Bacillales</taxon>
        <taxon>Paenibacillaceae</taxon>
        <taxon>Cohnella</taxon>
    </lineage>
</organism>
<proteinExistence type="predicted"/>
<evidence type="ECO:0000313" key="2">
    <source>
        <dbReference type="EMBL" id="MBB6638474.1"/>
    </source>
</evidence>
<evidence type="ECO:0000313" key="3">
    <source>
        <dbReference type="Proteomes" id="UP000535838"/>
    </source>
</evidence>
<sequence>MGIETALLLLAVFVLLYALLRMGIALFSDHAARRRRLRSNREPVWSRYAGRFLSRFGKPYDHLADLLAASGWKSRAEGFALLSVGLAIAGIAVGAALFHSFRSTVLLAAMLALLPYSLLRMRLIKRQLAVRLDFLPALELFYQCYLVTGRSHVRIALQRAVEERRLAGEAQLVFEQLYLQLCVHEDDEASLRRFALAIGSVWADYFCNMLRVALAEGNDIADNLKELIGDMRSSRLEDQKERHRLLEIRIANFSPALFFGLFIGINIRMNPEASYRYYLADAGGRGMLLNAVVMLFASLLMGIYLSRRRL</sequence>
<evidence type="ECO:0000256" key="1">
    <source>
        <dbReference type="SAM" id="Phobius"/>
    </source>
</evidence>
<keyword evidence="3" id="KW-1185">Reference proteome</keyword>